<dbReference type="OrthoDB" id="419100at2759"/>
<dbReference type="AlphaFoldDB" id="A0A813D1A8"/>
<dbReference type="Proteomes" id="UP000654075">
    <property type="component" value="Unassembled WGS sequence"/>
</dbReference>
<gene>
    <name evidence="1" type="ORF">PGLA1383_LOCUS1076</name>
</gene>
<organism evidence="1 2">
    <name type="scientific">Polarella glacialis</name>
    <name type="common">Dinoflagellate</name>
    <dbReference type="NCBI Taxonomy" id="89957"/>
    <lineage>
        <taxon>Eukaryota</taxon>
        <taxon>Sar</taxon>
        <taxon>Alveolata</taxon>
        <taxon>Dinophyceae</taxon>
        <taxon>Suessiales</taxon>
        <taxon>Suessiaceae</taxon>
        <taxon>Polarella</taxon>
    </lineage>
</organism>
<evidence type="ECO:0000313" key="2">
    <source>
        <dbReference type="Proteomes" id="UP000654075"/>
    </source>
</evidence>
<keyword evidence="2" id="KW-1185">Reference proteome</keyword>
<dbReference type="EMBL" id="CAJNNV010000283">
    <property type="protein sequence ID" value="CAE8582071.1"/>
    <property type="molecule type" value="Genomic_DNA"/>
</dbReference>
<accession>A0A813D1A8</accession>
<proteinExistence type="predicted"/>
<name>A0A813D1A8_POLGL</name>
<evidence type="ECO:0000313" key="1">
    <source>
        <dbReference type="EMBL" id="CAE8582071.1"/>
    </source>
</evidence>
<sequence length="221" mass="25028">MIRCGWQLGLEYLDDEPPELLEDAVRMSNHCSLMNRSMARELLTGSDVQIYATSDVYAHEIVAPCHRHFTMFPPISYDLSFALKVPSLIRPKGIRQDDPRHMQQVGKALRIEPDKIQVWIQSLVWVRQPPIGASALRSSLQLSQASAAVEAGWEALLTCPDRGMPRDGECLFSRVVVDTKPPPSWLYAAYRFYVGDVAHRPRDYRPVDLEWLASANLLAPD</sequence>
<protein>
    <submittedName>
        <fullName evidence="1">Uncharacterized protein</fullName>
    </submittedName>
</protein>
<reference evidence="1" key="1">
    <citation type="submission" date="2021-02" db="EMBL/GenBank/DDBJ databases">
        <authorList>
            <person name="Dougan E. K."/>
            <person name="Rhodes N."/>
            <person name="Thang M."/>
            <person name="Chan C."/>
        </authorList>
    </citation>
    <scope>NUCLEOTIDE SEQUENCE</scope>
</reference>
<comment type="caution">
    <text evidence="1">The sequence shown here is derived from an EMBL/GenBank/DDBJ whole genome shotgun (WGS) entry which is preliminary data.</text>
</comment>